<reference evidence="6" key="1">
    <citation type="submission" date="2017-10" db="EMBL/GenBank/DDBJ databases">
        <title>Completed PacBio SMRT sequence of Methylosinus trichosporium OB3b reveals presence of a third large plasmid.</title>
        <authorList>
            <person name="Charles T.C."/>
            <person name="Lynch M.D.J."/>
            <person name="Heil J.R."/>
            <person name="Cheng J."/>
        </authorList>
    </citation>
    <scope>NUCLEOTIDE SEQUENCE [LARGE SCALE GENOMIC DNA]</scope>
    <source>
        <strain evidence="6">OB3b</strain>
    </source>
</reference>
<keyword evidence="6" id="KW-1185">Reference proteome</keyword>
<dbReference type="PROSITE" id="PS50987">
    <property type="entry name" value="HTH_ARSR_2"/>
    <property type="match status" value="1"/>
</dbReference>
<evidence type="ECO:0000256" key="2">
    <source>
        <dbReference type="ARBA" id="ARBA00023125"/>
    </source>
</evidence>
<dbReference type="InterPro" id="IPR051081">
    <property type="entry name" value="HTH_MetalResp_TranReg"/>
</dbReference>
<evidence type="ECO:0000313" key="5">
    <source>
        <dbReference type="EMBL" id="ATQ68297.1"/>
    </source>
</evidence>
<dbReference type="CDD" id="cd00090">
    <property type="entry name" value="HTH_ARSR"/>
    <property type="match status" value="1"/>
</dbReference>
<sequence>MTAIYQSRERANEAAERLKIYAQPQRLMILSYLLAGERTVGEIEAATAIGQPALSQQLAELRRAALVETRRAAKQVYYRLADARAALCIRCIEAVFEGEGDPESALAGVLRTPDAGEEPRGRAGAASFAKIIL</sequence>
<dbReference type="SMART" id="SM00418">
    <property type="entry name" value="HTH_ARSR"/>
    <property type="match status" value="1"/>
</dbReference>
<dbReference type="AlphaFoldDB" id="A0A2D2CZX9"/>
<evidence type="ECO:0000256" key="3">
    <source>
        <dbReference type="ARBA" id="ARBA00023163"/>
    </source>
</evidence>
<dbReference type="PANTHER" id="PTHR33154:SF28">
    <property type="entry name" value="HTH-TYPE TRANSCRIPTIONAL REGULATOR YGAV-RELATED"/>
    <property type="match status" value="1"/>
</dbReference>
<keyword evidence="3" id="KW-0804">Transcription</keyword>
<dbReference type="InterPro" id="IPR036388">
    <property type="entry name" value="WH-like_DNA-bd_sf"/>
</dbReference>
<feature type="domain" description="HTH arsR-type" evidence="4">
    <location>
        <begin position="6"/>
        <end position="99"/>
    </location>
</feature>
<proteinExistence type="predicted"/>
<dbReference type="Gene3D" id="1.10.10.10">
    <property type="entry name" value="Winged helix-like DNA-binding domain superfamily/Winged helix DNA-binding domain"/>
    <property type="match status" value="1"/>
</dbReference>
<dbReference type="STRING" id="595536.GCA_000178815_03020"/>
<dbReference type="InterPro" id="IPR001845">
    <property type="entry name" value="HTH_ArsR_DNA-bd_dom"/>
</dbReference>
<dbReference type="PRINTS" id="PR00778">
    <property type="entry name" value="HTHARSR"/>
</dbReference>
<evidence type="ECO:0000313" key="6">
    <source>
        <dbReference type="Proteomes" id="UP000230709"/>
    </source>
</evidence>
<keyword evidence="1" id="KW-0805">Transcription regulation</keyword>
<protein>
    <submittedName>
        <fullName evidence="5">ArsR family transcriptional regulator</fullName>
    </submittedName>
</protein>
<dbReference type="RefSeq" id="WP_003609940.1">
    <property type="nucleotide sequence ID" value="NZ_ADVE02000001.1"/>
</dbReference>
<evidence type="ECO:0000259" key="4">
    <source>
        <dbReference type="PROSITE" id="PS50987"/>
    </source>
</evidence>
<dbReference type="Proteomes" id="UP000230709">
    <property type="component" value="Chromosome"/>
</dbReference>
<dbReference type="GO" id="GO:0003677">
    <property type="term" value="F:DNA binding"/>
    <property type="evidence" value="ECO:0007669"/>
    <property type="project" value="UniProtKB-KW"/>
</dbReference>
<dbReference type="SUPFAM" id="SSF46785">
    <property type="entry name" value="Winged helix' DNA-binding domain"/>
    <property type="match status" value="1"/>
</dbReference>
<accession>A0A2D2CZX9</accession>
<dbReference type="Pfam" id="PF01022">
    <property type="entry name" value="HTH_5"/>
    <property type="match status" value="1"/>
</dbReference>
<dbReference type="EMBL" id="CP023737">
    <property type="protein sequence ID" value="ATQ68297.1"/>
    <property type="molecule type" value="Genomic_DNA"/>
</dbReference>
<gene>
    <name evidence="5" type="ORF">CQW49_10725</name>
</gene>
<dbReference type="NCBIfam" id="NF033788">
    <property type="entry name" value="HTH_metalloreg"/>
    <property type="match status" value="1"/>
</dbReference>
<name>A0A2D2CZX9_METT3</name>
<dbReference type="InterPro" id="IPR036390">
    <property type="entry name" value="WH_DNA-bd_sf"/>
</dbReference>
<organism evidence="5 6">
    <name type="scientific">Methylosinus trichosporium (strain ATCC 35070 / NCIMB 11131 / UNIQEM 75 / OB3b)</name>
    <dbReference type="NCBI Taxonomy" id="595536"/>
    <lineage>
        <taxon>Bacteria</taxon>
        <taxon>Pseudomonadati</taxon>
        <taxon>Pseudomonadota</taxon>
        <taxon>Alphaproteobacteria</taxon>
        <taxon>Hyphomicrobiales</taxon>
        <taxon>Methylocystaceae</taxon>
        <taxon>Methylosinus</taxon>
    </lineage>
</organism>
<dbReference type="InterPro" id="IPR011991">
    <property type="entry name" value="ArsR-like_HTH"/>
</dbReference>
<keyword evidence="2" id="KW-0238">DNA-binding</keyword>
<dbReference type="PANTHER" id="PTHR33154">
    <property type="entry name" value="TRANSCRIPTIONAL REGULATOR, ARSR FAMILY"/>
    <property type="match status" value="1"/>
</dbReference>
<evidence type="ECO:0000256" key="1">
    <source>
        <dbReference type="ARBA" id="ARBA00023015"/>
    </source>
</evidence>
<dbReference type="KEGG" id="mtw:CQW49_10725"/>
<dbReference type="GO" id="GO:0003700">
    <property type="term" value="F:DNA-binding transcription factor activity"/>
    <property type="evidence" value="ECO:0007669"/>
    <property type="project" value="InterPro"/>
</dbReference>